<reference evidence="1 2" key="1">
    <citation type="journal article" date="2024" name="Plant Biotechnol. J.">
        <title>Genome and CRISPR/Cas9 system of a widespread forest tree (Populus alba) in the world.</title>
        <authorList>
            <person name="Liu Y.J."/>
            <person name="Jiang P.F."/>
            <person name="Han X.M."/>
            <person name="Li X.Y."/>
            <person name="Wang H.M."/>
            <person name="Wang Y.J."/>
            <person name="Wang X.X."/>
            <person name="Zeng Q.Y."/>
        </authorList>
    </citation>
    <scope>NUCLEOTIDE SEQUENCE [LARGE SCALE GENOMIC DNA]</scope>
    <source>
        <strain evidence="2">cv. PAL-ZL1</strain>
    </source>
</reference>
<keyword evidence="2" id="KW-1185">Reference proteome</keyword>
<gene>
    <name evidence="1" type="ORF">D5086_023336</name>
</gene>
<comment type="caution">
    <text evidence="1">The sequence shown here is derived from an EMBL/GenBank/DDBJ whole genome shotgun (WGS) entry which is preliminary data.</text>
</comment>
<evidence type="ECO:0000313" key="1">
    <source>
        <dbReference type="EMBL" id="KAL3575235.1"/>
    </source>
</evidence>
<evidence type="ECO:0000313" key="2">
    <source>
        <dbReference type="Proteomes" id="UP000309997"/>
    </source>
</evidence>
<proteinExistence type="predicted"/>
<accession>A0ACC4B9P2</accession>
<dbReference type="Proteomes" id="UP000309997">
    <property type="component" value="Unassembled WGS sequence"/>
</dbReference>
<organism evidence="1 2">
    <name type="scientific">Populus alba</name>
    <name type="common">White poplar</name>
    <dbReference type="NCBI Taxonomy" id="43335"/>
    <lineage>
        <taxon>Eukaryota</taxon>
        <taxon>Viridiplantae</taxon>
        <taxon>Streptophyta</taxon>
        <taxon>Embryophyta</taxon>
        <taxon>Tracheophyta</taxon>
        <taxon>Spermatophyta</taxon>
        <taxon>Magnoliopsida</taxon>
        <taxon>eudicotyledons</taxon>
        <taxon>Gunneridae</taxon>
        <taxon>Pentapetalae</taxon>
        <taxon>rosids</taxon>
        <taxon>fabids</taxon>
        <taxon>Malpighiales</taxon>
        <taxon>Salicaceae</taxon>
        <taxon>Saliceae</taxon>
        <taxon>Populus</taxon>
    </lineage>
</organism>
<dbReference type="EMBL" id="RCHU02000012">
    <property type="protein sequence ID" value="KAL3575235.1"/>
    <property type="molecule type" value="Genomic_DNA"/>
</dbReference>
<name>A0ACC4B9P2_POPAL</name>
<sequence>MGSGTGSFFKVLLKNFDVLSGPVVSLVYPLYASIRAIETKSHVDDKQWLTYWILYSMITLFELTFAKVIEWIPIWPYARLILTCWLVIPYFSGATYVYENFVRPFFANPQQTLNIWYVPRKKDVFSKPDDVLTAAEKYIEENGTSAFEKLITKFGNWQCSKLSVTISFQASLVVKQDDFRTRSLYSRVNKFISHSSERERCLVLLYSENVTGIRLICGHQLLCGKCSRPLFCDKESPYIDILLRFLAAVRFVRILEQGNHVADQVRREHDFVAWF</sequence>
<protein>
    <submittedName>
        <fullName evidence="1">Uncharacterized protein</fullName>
    </submittedName>
</protein>